<dbReference type="InterPro" id="IPR029068">
    <property type="entry name" value="Glyas_Bleomycin-R_OHBP_Dase"/>
</dbReference>
<dbReference type="Pfam" id="PF00903">
    <property type="entry name" value="Glyoxalase"/>
    <property type="match status" value="1"/>
</dbReference>
<reference evidence="2 3" key="1">
    <citation type="journal article" date="2020" name="Int. J. Syst. Evol. Microbiol.">
        <title>Reclassification of Streptomyces castelarensis and Streptomyces sporoclivatus as later heterotypic synonyms of Streptomyces antimycoticus.</title>
        <authorList>
            <person name="Komaki H."/>
            <person name="Tamura T."/>
        </authorList>
    </citation>
    <scope>NUCLEOTIDE SEQUENCE [LARGE SCALE GENOMIC DNA]</scope>
    <source>
        <strain evidence="2 3">NBRC 100767</strain>
    </source>
</reference>
<dbReference type="EMBL" id="AP019620">
    <property type="protein sequence ID" value="BBJ47222.1"/>
    <property type="molecule type" value="Genomic_DNA"/>
</dbReference>
<dbReference type="SUPFAM" id="SSF54593">
    <property type="entry name" value="Glyoxalase/Bleomycin resistance protein/Dihydroxybiphenyl dioxygenase"/>
    <property type="match status" value="1"/>
</dbReference>
<dbReference type="Gene3D" id="3.10.180.10">
    <property type="entry name" value="2,3-Dihydroxybiphenyl 1,2-Dioxygenase, domain 1"/>
    <property type="match status" value="1"/>
</dbReference>
<dbReference type="PANTHER" id="PTHR43279:SF1">
    <property type="entry name" value="CATECHOL-2,3-DIOXYGENASE"/>
    <property type="match status" value="1"/>
</dbReference>
<name>A0A499V185_9ACTN</name>
<accession>A0A499V185</accession>
<dbReference type="PROSITE" id="PS51819">
    <property type="entry name" value="VOC"/>
    <property type="match status" value="1"/>
</dbReference>
<evidence type="ECO:0000313" key="3">
    <source>
        <dbReference type="Proteomes" id="UP000463951"/>
    </source>
</evidence>
<proteinExistence type="predicted"/>
<dbReference type="InterPro" id="IPR004360">
    <property type="entry name" value="Glyas_Fos-R_dOase_dom"/>
</dbReference>
<evidence type="ECO:0000259" key="1">
    <source>
        <dbReference type="PROSITE" id="PS51819"/>
    </source>
</evidence>
<gene>
    <name evidence="2" type="ORF">SSPO_099400</name>
</gene>
<dbReference type="Proteomes" id="UP000463951">
    <property type="component" value="Chromosome"/>
</dbReference>
<dbReference type="PANTHER" id="PTHR43279">
    <property type="entry name" value="CATECHOL-2,3-DIOXYGENASE"/>
    <property type="match status" value="1"/>
</dbReference>
<evidence type="ECO:0000313" key="2">
    <source>
        <dbReference type="EMBL" id="BBJ47222.1"/>
    </source>
</evidence>
<dbReference type="AlphaFoldDB" id="A0A499V185"/>
<organism evidence="2 3">
    <name type="scientific">Streptomyces antimycoticus</name>
    <dbReference type="NCBI Taxonomy" id="68175"/>
    <lineage>
        <taxon>Bacteria</taxon>
        <taxon>Bacillati</taxon>
        <taxon>Actinomycetota</taxon>
        <taxon>Actinomycetes</taxon>
        <taxon>Kitasatosporales</taxon>
        <taxon>Streptomycetaceae</taxon>
        <taxon>Streptomyces</taxon>
        <taxon>Streptomyces violaceusniger group</taxon>
    </lineage>
</organism>
<dbReference type="InterPro" id="IPR037523">
    <property type="entry name" value="VOC_core"/>
</dbReference>
<sequence>MHTFTSVAHIAIVVRDMDTSVAWYRRVLGFDPAGGVVPGPIEAGHPRQLMRHPGSGLVLAVHEPLQRSGDLFDPSRTGLDHLALAVPDRTALDTWARHLDDHSIPHSPVRDTGYAEFITLADPDGIAWELWATTPQS</sequence>
<protein>
    <submittedName>
        <fullName evidence="2">Glyoxalase</fullName>
    </submittedName>
</protein>
<feature type="domain" description="VOC" evidence="1">
    <location>
        <begin position="6"/>
        <end position="133"/>
    </location>
</feature>